<dbReference type="Proteomes" id="UP000631114">
    <property type="component" value="Unassembled WGS sequence"/>
</dbReference>
<sequence>MSTVSAVVRVLDESVTPLSLGCMRAALGSNKSILIYLIVGGSTIPMHVLECDSIASVKLRIHTCKGFVVRKQKLVYGGRELARNDSRV</sequence>
<keyword evidence="3" id="KW-1185">Reference proteome</keyword>
<proteinExistence type="predicted"/>
<dbReference type="InterPro" id="IPR029071">
    <property type="entry name" value="Ubiquitin-like_domsf"/>
</dbReference>
<dbReference type="OrthoDB" id="1717186at2759"/>
<dbReference type="EMBL" id="JADFTS010000001">
    <property type="protein sequence ID" value="KAF9626458.1"/>
    <property type="molecule type" value="Genomic_DNA"/>
</dbReference>
<name>A0A835J3I8_9MAGN</name>
<organism evidence="2 3">
    <name type="scientific">Coptis chinensis</name>
    <dbReference type="NCBI Taxonomy" id="261450"/>
    <lineage>
        <taxon>Eukaryota</taxon>
        <taxon>Viridiplantae</taxon>
        <taxon>Streptophyta</taxon>
        <taxon>Embryophyta</taxon>
        <taxon>Tracheophyta</taxon>
        <taxon>Spermatophyta</taxon>
        <taxon>Magnoliopsida</taxon>
        <taxon>Ranunculales</taxon>
        <taxon>Ranunculaceae</taxon>
        <taxon>Coptidoideae</taxon>
        <taxon>Coptis</taxon>
    </lineage>
</organism>
<evidence type="ECO:0000259" key="1">
    <source>
        <dbReference type="Pfam" id="PF00240"/>
    </source>
</evidence>
<evidence type="ECO:0000313" key="3">
    <source>
        <dbReference type="Proteomes" id="UP000631114"/>
    </source>
</evidence>
<gene>
    <name evidence="2" type="ORF">IFM89_034392</name>
</gene>
<dbReference type="InterPro" id="IPR000626">
    <property type="entry name" value="Ubiquitin-like_dom"/>
</dbReference>
<comment type="caution">
    <text evidence="2">The sequence shown here is derived from an EMBL/GenBank/DDBJ whole genome shotgun (WGS) entry which is preliminary data.</text>
</comment>
<protein>
    <recommendedName>
        <fullName evidence="1">Ubiquitin-like domain-containing protein</fullName>
    </recommendedName>
</protein>
<dbReference type="Gene3D" id="3.10.20.90">
    <property type="entry name" value="Phosphatidylinositol 3-kinase Catalytic Subunit, Chain A, domain 1"/>
    <property type="match status" value="1"/>
</dbReference>
<dbReference type="AlphaFoldDB" id="A0A835J3I8"/>
<evidence type="ECO:0000313" key="2">
    <source>
        <dbReference type="EMBL" id="KAF9626458.1"/>
    </source>
</evidence>
<accession>A0A835J3I8</accession>
<dbReference type="Pfam" id="PF00240">
    <property type="entry name" value="ubiquitin"/>
    <property type="match status" value="1"/>
</dbReference>
<reference evidence="2 3" key="1">
    <citation type="submission" date="2020-10" db="EMBL/GenBank/DDBJ databases">
        <title>The Coptis chinensis genome and diversification of protoberbering-type alkaloids.</title>
        <authorList>
            <person name="Wang B."/>
            <person name="Shu S."/>
            <person name="Song C."/>
            <person name="Liu Y."/>
        </authorList>
    </citation>
    <scope>NUCLEOTIDE SEQUENCE [LARGE SCALE GENOMIC DNA]</scope>
    <source>
        <strain evidence="2">HL-2020</strain>
        <tissue evidence="2">Leaf</tissue>
    </source>
</reference>
<dbReference type="SUPFAM" id="SSF54236">
    <property type="entry name" value="Ubiquitin-like"/>
    <property type="match status" value="1"/>
</dbReference>
<feature type="domain" description="Ubiquitin-like" evidence="1">
    <location>
        <begin position="40"/>
        <end position="85"/>
    </location>
</feature>